<dbReference type="STRING" id="195522.BD01_2126"/>
<accession>W8NX22</accession>
<dbReference type="OrthoDB" id="95325at2157"/>
<proteinExistence type="predicted"/>
<dbReference type="EMBL" id="CP007264">
    <property type="protein sequence ID" value="AHL23722.1"/>
    <property type="molecule type" value="Genomic_DNA"/>
</dbReference>
<dbReference type="eggNOG" id="arCOG10106">
    <property type="taxonomic scope" value="Archaea"/>
</dbReference>
<dbReference type="Proteomes" id="UP000019434">
    <property type="component" value="Chromosome"/>
</dbReference>
<keyword evidence="2" id="KW-1185">Reference proteome</keyword>
<protein>
    <submittedName>
        <fullName evidence="1">S-layer protein</fullName>
    </submittedName>
</protein>
<dbReference type="AlphaFoldDB" id="W8NX22"/>
<name>W8NX22_9EURY</name>
<evidence type="ECO:0000313" key="1">
    <source>
        <dbReference type="EMBL" id="AHL23722.1"/>
    </source>
</evidence>
<dbReference type="KEGG" id="tnu:BD01_2126"/>
<dbReference type="HOGENOM" id="CLU_557387_0_0_2"/>
<gene>
    <name evidence="1" type="ORF">BD01_2126</name>
</gene>
<sequence length="490" mass="54875">MRRLETAMMVFLVGILLAVPLVSAGFNSVNTIVVLPTTKVVNNMPLHINEDAIAGAKLGAFLVLNGIETKTYTKTVTVPVEYHSILIPDENQTYILTSNDMPDLGLNLGTEPVGKTVVLRVNFSKVFYNSTKHAAEFLDRSVEILFNENTTPLDIGGNYKVVYTTVEGRDVMYFYDYRYSTGNTSSLGDWVKMGSWKIHFIDIDTKQLKTLVELYYPDGTVKLTSLLKDTYYLMYVLANGTFEVKEYSSNPTTVIDDLLKSGAKEVFLFTPTDFFVGINQAKMVTYDYWFYKKAKQYSDGDVYSGQWVWDIQPENDIYVLYLHVNGTEYPPVFIGSGSSLKIPVKGWNLKLVPVFNRTADGGAITGILGYRFVRSTYVTKSVSITAPAVTATNDVNSLIVNDTYILDNGLPKDKNVVIIGGWVSNRAWEVLEKAYGADKVNELKNELMSKGYIVAKLKNPYNPNYYVVILAGKTYRETAKAVEEFMKSSG</sequence>
<organism evidence="1 2">
    <name type="scientific">Thermococcus nautili</name>
    <dbReference type="NCBI Taxonomy" id="195522"/>
    <lineage>
        <taxon>Archaea</taxon>
        <taxon>Methanobacteriati</taxon>
        <taxon>Methanobacteriota</taxon>
        <taxon>Thermococci</taxon>
        <taxon>Thermococcales</taxon>
        <taxon>Thermococcaceae</taxon>
        <taxon>Thermococcus</taxon>
    </lineage>
</organism>
<reference evidence="1 2" key="1">
    <citation type="submission" date="2014-02" db="EMBL/GenBank/DDBJ databases">
        <title>Genome Sequence of an Hyperthermophilic Archaeon, Thermococcus nautili 30-1, producing viral vesicles.</title>
        <authorList>
            <person name="Oberto J."/>
            <person name="Gaudin M."/>
            <person name="Cossu M."/>
            <person name="Gorlas A."/>
            <person name="Slesarev A."/>
            <person name="Marguet E."/>
            <person name="Forterre P."/>
        </authorList>
    </citation>
    <scope>NUCLEOTIDE SEQUENCE [LARGE SCALE GENOMIC DNA]</scope>
    <source>
        <strain evidence="1 2">30-1</strain>
    </source>
</reference>
<evidence type="ECO:0000313" key="2">
    <source>
        <dbReference type="Proteomes" id="UP000019434"/>
    </source>
</evidence>